<gene>
    <name evidence="3" type="ORF">BHAOGJBA_0532</name>
</gene>
<reference evidence="3" key="1">
    <citation type="journal article" date="2016" name="Front. Microbiol.">
        <title>Genome Sequence of the Piezophilic, Mesophilic Sulfate-Reducing Bacterium Desulfovibrio indicus J2T.</title>
        <authorList>
            <person name="Cao J."/>
            <person name="Maignien L."/>
            <person name="Shao Z."/>
            <person name="Alain K."/>
            <person name="Jebbar M."/>
        </authorList>
    </citation>
    <scope>NUCLEOTIDE SEQUENCE</scope>
    <source>
        <strain evidence="3">DSM 16372</strain>
    </source>
</reference>
<keyword evidence="2" id="KW-0812">Transmembrane</keyword>
<reference evidence="3" key="2">
    <citation type="submission" date="2021-08" db="EMBL/GenBank/DDBJ databases">
        <authorList>
            <person name="Tani A."/>
            <person name="Ola A."/>
            <person name="Ogura Y."/>
            <person name="Katsura K."/>
            <person name="Hayashi T."/>
        </authorList>
    </citation>
    <scope>NUCLEOTIDE SEQUENCE</scope>
    <source>
        <strain evidence="3">DSM 16372</strain>
    </source>
</reference>
<feature type="compositionally biased region" description="Low complexity" evidence="1">
    <location>
        <begin position="246"/>
        <end position="263"/>
    </location>
</feature>
<feature type="transmembrane region" description="Helical" evidence="2">
    <location>
        <begin position="20"/>
        <end position="39"/>
    </location>
</feature>
<comment type="caution">
    <text evidence="3">The sequence shown here is derived from an EMBL/GenBank/DDBJ whole genome shotgun (WGS) entry which is preliminary data.</text>
</comment>
<dbReference type="Proteomes" id="UP001055247">
    <property type="component" value="Unassembled WGS sequence"/>
</dbReference>
<proteinExistence type="predicted"/>
<dbReference type="AlphaFoldDB" id="A0AAV4ZGK7"/>
<evidence type="ECO:0000256" key="1">
    <source>
        <dbReference type="SAM" id="MobiDB-lite"/>
    </source>
</evidence>
<evidence type="ECO:0000313" key="3">
    <source>
        <dbReference type="EMBL" id="GJD87033.1"/>
    </source>
</evidence>
<feature type="compositionally biased region" description="Basic residues" evidence="1">
    <location>
        <begin position="264"/>
        <end position="273"/>
    </location>
</feature>
<accession>A0AAV4ZGK7</accession>
<protein>
    <submittedName>
        <fullName evidence="3">Uncharacterized protein</fullName>
    </submittedName>
</protein>
<evidence type="ECO:0000313" key="4">
    <source>
        <dbReference type="Proteomes" id="UP001055247"/>
    </source>
</evidence>
<sequence length="273" mass="28151">MPFDRTEDADEPPARLPLLGLTAKLAVALATVALLALLARGRVETPSAPSEPALADAFFVPSALAAPAKPAAPALPGRLGIDEPEAIDPVRLEPARVNPVTGLREETLARGDFDAIESSALRLTLAREAGSERPGLFVTLVRRGADGPGIAVVRTGARGRIDTKFGPVETLEATLAGGARRVCTGFATLEVAPPRIDGWLCAPLAQPPEPRAIACILDALTLEGAEGPSAARFRAAEARRDPGCRPAQPSAAADPPAGRTGSIRSRRAAAGRG</sequence>
<feature type="compositionally biased region" description="Basic and acidic residues" evidence="1">
    <location>
        <begin position="234"/>
        <end position="243"/>
    </location>
</feature>
<keyword evidence="2" id="KW-0472">Membrane</keyword>
<dbReference type="RefSeq" id="WP_082773021.1">
    <property type="nucleotide sequence ID" value="NZ_BPQO01000002.1"/>
</dbReference>
<evidence type="ECO:0000256" key="2">
    <source>
        <dbReference type="SAM" id="Phobius"/>
    </source>
</evidence>
<dbReference type="EMBL" id="BPQO01000002">
    <property type="protein sequence ID" value="GJD87033.1"/>
    <property type="molecule type" value="Genomic_DNA"/>
</dbReference>
<keyword evidence="2" id="KW-1133">Transmembrane helix</keyword>
<name>A0AAV4ZGK7_9HYPH</name>
<organism evidence="3 4">
    <name type="scientific">Methylobacterium hispanicum</name>
    <dbReference type="NCBI Taxonomy" id="270350"/>
    <lineage>
        <taxon>Bacteria</taxon>
        <taxon>Pseudomonadati</taxon>
        <taxon>Pseudomonadota</taxon>
        <taxon>Alphaproteobacteria</taxon>
        <taxon>Hyphomicrobiales</taxon>
        <taxon>Methylobacteriaceae</taxon>
        <taxon>Methylobacterium</taxon>
    </lineage>
</organism>
<feature type="region of interest" description="Disordered" evidence="1">
    <location>
        <begin position="233"/>
        <end position="273"/>
    </location>
</feature>
<keyword evidence="4" id="KW-1185">Reference proteome</keyword>